<protein>
    <submittedName>
        <fullName evidence="1">Uncharacterized protein</fullName>
    </submittedName>
</protein>
<reference evidence="1" key="1">
    <citation type="submission" date="2019-07" db="EMBL/GenBank/DDBJ databases">
        <title>Draft Genome Sequence of Megaplasmid-Bearing Staphylococcus scuiri strain B9-58B Isolated from Retail Pork.</title>
        <authorList>
            <person name="Neyaz L."/>
            <person name="Karki A.B."/>
            <person name="Fakhr M.K."/>
        </authorList>
    </citation>
    <scope>NUCLEOTIDE SEQUENCE</scope>
    <source>
        <strain evidence="1">B9-58B</strain>
        <plasmid evidence="1">pSSLNP162</plasmid>
    </source>
</reference>
<dbReference type="AlphaFoldDB" id="A0A517CM09"/>
<proteinExistence type="predicted"/>
<dbReference type="RefSeq" id="WP_152292086.1">
    <property type="nucleotide sequence ID" value="NZ_CP041882.1"/>
</dbReference>
<gene>
    <name evidence="1" type="ORF">FPV13_13975</name>
</gene>
<accession>A0A517CM09</accession>
<evidence type="ECO:0000313" key="1">
    <source>
        <dbReference type="EMBL" id="QDR66008.1"/>
    </source>
</evidence>
<geneLocation type="plasmid" evidence="1">
    <name>pSSLNP162</name>
</geneLocation>
<organism evidence="1">
    <name type="scientific">Mammaliicoccus sciuri</name>
    <name type="common">Staphylococcus sciuri</name>
    <dbReference type="NCBI Taxonomy" id="1296"/>
    <lineage>
        <taxon>Bacteria</taxon>
        <taxon>Bacillati</taxon>
        <taxon>Bacillota</taxon>
        <taxon>Bacilli</taxon>
        <taxon>Bacillales</taxon>
        <taxon>Staphylococcaceae</taxon>
        <taxon>Mammaliicoccus</taxon>
    </lineage>
</organism>
<keyword evidence="1" id="KW-0614">Plasmid</keyword>
<sequence>MNGYEIQKRISNECRKQCGAYILTKHDKELLHNLSKKQGHPYIYKVVGYDHIFIEYLEGNQTRIHDMKNRKVYRSIFHSYYGVSMAIMPNGRNVLYETSVYKENPIERGFING</sequence>
<dbReference type="EMBL" id="CP041882">
    <property type="protein sequence ID" value="QDR66008.1"/>
    <property type="molecule type" value="Genomic_DNA"/>
</dbReference>
<name>A0A517CM09_MAMSC</name>